<dbReference type="RefSeq" id="WP_307682110.1">
    <property type="nucleotide sequence ID" value="NZ_JAUSQX010000001.1"/>
</dbReference>
<evidence type="ECO:0000313" key="3">
    <source>
        <dbReference type="Proteomes" id="UP001243212"/>
    </source>
</evidence>
<keyword evidence="3" id="KW-1185">Reference proteome</keyword>
<evidence type="ECO:0000313" key="2">
    <source>
        <dbReference type="EMBL" id="MDP9805854.1"/>
    </source>
</evidence>
<name>A0ABT9NEP6_9ACTO</name>
<keyword evidence="1" id="KW-1133">Transmembrane helix</keyword>
<proteinExistence type="predicted"/>
<gene>
    <name evidence="2" type="ORF">J2S70_000436</name>
</gene>
<evidence type="ECO:0000256" key="1">
    <source>
        <dbReference type="SAM" id="Phobius"/>
    </source>
</evidence>
<feature type="transmembrane region" description="Helical" evidence="1">
    <location>
        <begin position="6"/>
        <end position="27"/>
    </location>
</feature>
<accession>A0ABT9NEP6</accession>
<dbReference type="Proteomes" id="UP001243212">
    <property type="component" value="Unassembled WGS sequence"/>
</dbReference>
<dbReference type="EMBL" id="JAUSQX010000001">
    <property type="protein sequence ID" value="MDP9805854.1"/>
    <property type="molecule type" value="Genomic_DNA"/>
</dbReference>
<reference evidence="2 3" key="1">
    <citation type="submission" date="2023-07" db="EMBL/GenBank/DDBJ databases">
        <title>Sequencing the genomes of 1000 actinobacteria strains.</title>
        <authorList>
            <person name="Klenk H.-P."/>
        </authorList>
    </citation>
    <scope>NUCLEOTIDE SEQUENCE [LARGE SCALE GENOMIC DNA]</scope>
    <source>
        <strain evidence="2 3">DSM 17163</strain>
    </source>
</reference>
<protein>
    <submittedName>
        <fullName evidence="2">Type IV secretory pathway TrbD component</fullName>
    </submittedName>
</protein>
<keyword evidence="1" id="KW-0472">Membrane</keyword>
<comment type="caution">
    <text evidence="2">The sequence shown here is derived from an EMBL/GenBank/DDBJ whole genome shotgun (WGS) entry which is preliminary data.</text>
</comment>
<organism evidence="2 3">
    <name type="scientific">Trueperella bonasi</name>
    <dbReference type="NCBI Taxonomy" id="312286"/>
    <lineage>
        <taxon>Bacteria</taxon>
        <taxon>Bacillati</taxon>
        <taxon>Actinomycetota</taxon>
        <taxon>Actinomycetes</taxon>
        <taxon>Actinomycetales</taxon>
        <taxon>Actinomycetaceae</taxon>
        <taxon>Trueperella</taxon>
    </lineage>
</organism>
<sequence>MGPAAVVIILGILATLAVIGVVVWFIVTQYRWYKGIRSDEHAMRREEHAVRMKNLNQK</sequence>
<keyword evidence="1" id="KW-0812">Transmembrane</keyword>